<dbReference type="EMBL" id="JAAWVN010022826">
    <property type="protein sequence ID" value="MBN3293760.1"/>
    <property type="molecule type" value="Genomic_DNA"/>
</dbReference>
<organism evidence="3 4">
    <name type="scientific">Polypterus senegalus</name>
    <name type="common">Senegal bichir</name>
    <dbReference type="NCBI Taxonomy" id="55291"/>
    <lineage>
        <taxon>Eukaryota</taxon>
        <taxon>Metazoa</taxon>
        <taxon>Chordata</taxon>
        <taxon>Craniata</taxon>
        <taxon>Vertebrata</taxon>
        <taxon>Euteleostomi</taxon>
        <taxon>Actinopterygii</taxon>
        <taxon>Polypteriformes</taxon>
        <taxon>Polypteridae</taxon>
        <taxon>Polypterus</taxon>
    </lineage>
</organism>
<feature type="non-terminal residue" evidence="3">
    <location>
        <position position="1"/>
    </location>
</feature>
<evidence type="ECO:0000313" key="4">
    <source>
        <dbReference type="Proteomes" id="UP001166052"/>
    </source>
</evidence>
<gene>
    <name evidence="3" type="primary">Pold1_1</name>
    <name evidence="3" type="ORF">GTO92_0011429</name>
</gene>
<dbReference type="Pfam" id="PF14260">
    <property type="entry name" value="zf-C4pol"/>
    <property type="match status" value="1"/>
</dbReference>
<dbReference type="PANTHER" id="PTHR45812:SF1">
    <property type="entry name" value="DNA POLYMERASE ZETA CATALYTIC SUBUNIT"/>
    <property type="match status" value="1"/>
</dbReference>
<evidence type="ECO:0000259" key="2">
    <source>
        <dbReference type="Pfam" id="PF14260"/>
    </source>
</evidence>
<dbReference type="InterPro" id="IPR030559">
    <property type="entry name" value="PolZ_Rev3"/>
</dbReference>
<protein>
    <submittedName>
        <fullName evidence="3">DPOD1 polymerase</fullName>
    </submittedName>
</protein>
<name>A0ABS2Z5K5_POLSE</name>
<comment type="caution">
    <text evidence="3">The sequence shown here is derived from an EMBL/GenBank/DDBJ whole genome shotgun (WGS) entry which is preliminary data.</text>
</comment>
<proteinExistence type="predicted"/>
<evidence type="ECO:0000256" key="1">
    <source>
        <dbReference type="ARBA" id="ARBA00049244"/>
    </source>
</evidence>
<comment type="catalytic activity">
    <reaction evidence="1">
        <text>DNA(n) + a 2'-deoxyribonucleoside 5'-triphosphate = DNA(n+1) + diphosphate</text>
        <dbReference type="Rhea" id="RHEA:22508"/>
        <dbReference type="Rhea" id="RHEA-COMP:17339"/>
        <dbReference type="Rhea" id="RHEA-COMP:17340"/>
        <dbReference type="ChEBI" id="CHEBI:33019"/>
        <dbReference type="ChEBI" id="CHEBI:61560"/>
        <dbReference type="ChEBI" id="CHEBI:173112"/>
        <dbReference type="EC" id="2.7.7.7"/>
    </reaction>
</comment>
<accession>A0ABS2Z5K5</accession>
<feature type="non-terminal residue" evidence="3">
    <location>
        <position position="102"/>
    </location>
</feature>
<dbReference type="Proteomes" id="UP001166052">
    <property type="component" value="Unassembled WGS sequence"/>
</dbReference>
<sequence length="102" mass="12045">MAFAKKRSTCIGCKAVLNDDGAVCTYCRNRESELYQKENSHRSALEEKFSRLWTQCQRCQGSLHEDVLCTSRDCPIFYMRKKVQKDLDDQERLMQRFGLPNW</sequence>
<reference evidence="3" key="1">
    <citation type="journal article" date="2021" name="Cell">
        <title>Tracing the genetic footprints of vertebrate landing in non-teleost ray-finned fishes.</title>
        <authorList>
            <person name="Bi X."/>
            <person name="Wang K."/>
            <person name="Yang L."/>
            <person name="Pan H."/>
            <person name="Jiang H."/>
            <person name="Wei Q."/>
            <person name="Fang M."/>
            <person name="Yu H."/>
            <person name="Zhu C."/>
            <person name="Cai Y."/>
            <person name="He Y."/>
            <person name="Gan X."/>
            <person name="Zeng H."/>
            <person name="Yu D."/>
            <person name="Zhu Y."/>
            <person name="Jiang H."/>
            <person name="Qiu Q."/>
            <person name="Yang H."/>
            <person name="Zhang Y.E."/>
            <person name="Wang W."/>
            <person name="Zhu M."/>
            <person name="He S."/>
            <person name="Zhang G."/>
        </authorList>
    </citation>
    <scope>NUCLEOTIDE SEQUENCE</scope>
    <source>
        <strain evidence="3">Bchr_001</strain>
    </source>
</reference>
<evidence type="ECO:0000313" key="3">
    <source>
        <dbReference type="EMBL" id="MBN3293760.1"/>
    </source>
</evidence>
<dbReference type="PANTHER" id="PTHR45812">
    <property type="entry name" value="DNA POLYMERASE ZETA CATALYTIC SUBUNIT"/>
    <property type="match status" value="1"/>
</dbReference>
<dbReference type="InterPro" id="IPR025687">
    <property type="entry name" value="Znf-C4pol"/>
</dbReference>
<feature type="domain" description="C4-type zinc-finger of DNA polymerase delta" evidence="2">
    <location>
        <begin position="10"/>
        <end position="80"/>
    </location>
</feature>
<keyword evidence="4" id="KW-1185">Reference proteome</keyword>